<organism evidence="2 3">
    <name type="scientific">Peptoniphilus olsenii</name>
    <dbReference type="NCBI Taxonomy" id="411570"/>
    <lineage>
        <taxon>Bacteria</taxon>
        <taxon>Bacillati</taxon>
        <taxon>Bacillota</taxon>
        <taxon>Tissierellia</taxon>
        <taxon>Tissierellales</taxon>
        <taxon>Peptoniphilaceae</taxon>
        <taxon>Peptoniphilus</taxon>
    </lineage>
</organism>
<name>A0ABV2JBU4_9FIRM</name>
<sequence length="81" mass="9445">MNIDKDKIYVYVLTIFVIVAILSAEFYFSAGARDMRVYYYIFSVCMSTWIIALPKRFDKIVLLMFGLQLFLALNIVFEIVG</sequence>
<protein>
    <submittedName>
        <fullName evidence="2">ABC-type multidrug transport system permease subunit</fullName>
    </submittedName>
</protein>
<evidence type="ECO:0000256" key="1">
    <source>
        <dbReference type="SAM" id="Phobius"/>
    </source>
</evidence>
<dbReference type="Proteomes" id="UP001549162">
    <property type="component" value="Unassembled WGS sequence"/>
</dbReference>
<keyword evidence="1" id="KW-0472">Membrane</keyword>
<feature type="transmembrane region" description="Helical" evidence="1">
    <location>
        <begin position="60"/>
        <end position="80"/>
    </location>
</feature>
<keyword evidence="1" id="KW-0812">Transmembrane</keyword>
<comment type="caution">
    <text evidence="2">The sequence shown here is derived from an EMBL/GenBank/DDBJ whole genome shotgun (WGS) entry which is preliminary data.</text>
</comment>
<dbReference type="EMBL" id="JBEPMA010000018">
    <property type="protein sequence ID" value="MET3618232.1"/>
    <property type="molecule type" value="Genomic_DNA"/>
</dbReference>
<reference evidence="2 3" key="1">
    <citation type="submission" date="2024-06" db="EMBL/GenBank/DDBJ databases">
        <title>Genomic Encyclopedia of Type Strains, Phase IV (KMG-IV): sequencing the most valuable type-strain genomes for metagenomic binning, comparative biology and taxonomic classification.</title>
        <authorList>
            <person name="Goeker M."/>
        </authorList>
    </citation>
    <scope>NUCLEOTIDE SEQUENCE [LARGE SCALE GENOMIC DNA]</scope>
    <source>
        <strain evidence="2 3">DSM 21460</strain>
    </source>
</reference>
<proteinExistence type="predicted"/>
<keyword evidence="1" id="KW-1133">Transmembrane helix</keyword>
<dbReference type="RefSeq" id="WP_354369354.1">
    <property type="nucleotide sequence ID" value="NZ_JBEPMA010000018.1"/>
</dbReference>
<feature type="transmembrane region" description="Helical" evidence="1">
    <location>
        <begin position="36"/>
        <end position="53"/>
    </location>
</feature>
<keyword evidence="3" id="KW-1185">Reference proteome</keyword>
<gene>
    <name evidence="2" type="ORF">ABID14_001870</name>
</gene>
<accession>A0ABV2JBU4</accession>
<evidence type="ECO:0000313" key="3">
    <source>
        <dbReference type="Proteomes" id="UP001549162"/>
    </source>
</evidence>
<feature type="transmembrane region" description="Helical" evidence="1">
    <location>
        <begin position="9"/>
        <end position="30"/>
    </location>
</feature>
<evidence type="ECO:0000313" key="2">
    <source>
        <dbReference type="EMBL" id="MET3618232.1"/>
    </source>
</evidence>